<feature type="non-terminal residue" evidence="1">
    <location>
        <position position="1"/>
    </location>
</feature>
<organism evidence="1 2">
    <name type="scientific">Motilibacter deserti</name>
    <dbReference type="NCBI Taxonomy" id="2714956"/>
    <lineage>
        <taxon>Bacteria</taxon>
        <taxon>Bacillati</taxon>
        <taxon>Actinomycetota</taxon>
        <taxon>Actinomycetes</taxon>
        <taxon>Motilibacterales</taxon>
        <taxon>Motilibacteraceae</taxon>
        <taxon>Motilibacter</taxon>
    </lineage>
</organism>
<comment type="caution">
    <text evidence="1">The sequence shown here is derived from an EMBL/GenBank/DDBJ whole genome shotgun (WGS) entry which is preliminary data.</text>
</comment>
<keyword evidence="2" id="KW-1185">Reference proteome</keyword>
<proteinExistence type="predicted"/>
<name>A0ABX0GVI5_9ACTN</name>
<protein>
    <submittedName>
        <fullName evidence="1">Uncharacterized protein</fullName>
    </submittedName>
</protein>
<dbReference type="Proteomes" id="UP000800981">
    <property type="component" value="Unassembled WGS sequence"/>
</dbReference>
<sequence length="77" mass="8608">LIAHSLGNFVFDMDFSRETMEGAFLELTFWGEDVKAADLVPYRMDSRFRPQAVRGAAARDVLAPVWEESGAPFNAGR</sequence>
<reference evidence="1 2" key="1">
    <citation type="submission" date="2020-03" db="EMBL/GenBank/DDBJ databases">
        <title>Two novel Motilibacter sp.</title>
        <authorList>
            <person name="Liu S."/>
        </authorList>
    </citation>
    <scope>NUCLEOTIDE SEQUENCE [LARGE SCALE GENOMIC DNA]</scope>
    <source>
        <strain evidence="1 2">E257</strain>
    </source>
</reference>
<evidence type="ECO:0000313" key="2">
    <source>
        <dbReference type="Proteomes" id="UP000800981"/>
    </source>
</evidence>
<gene>
    <name evidence="1" type="ORF">G9H71_14160</name>
</gene>
<accession>A0ABX0GVI5</accession>
<dbReference type="EMBL" id="JAANNP010000013">
    <property type="protein sequence ID" value="NHC14929.1"/>
    <property type="molecule type" value="Genomic_DNA"/>
</dbReference>
<evidence type="ECO:0000313" key="1">
    <source>
        <dbReference type="EMBL" id="NHC14929.1"/>
    </source>
</evidence>